<evidence type="ECO:0000313" key="6">
    <source>
        <dbReference type="Proteomes" id="UP000284731"/>
    </source>
</evidence>
<dbReference type="PROSITE" id="PS00211">
    <property type="entry name" value="ABC_TRANSPORTER_1"/>
    <property type="match status" value="1"/>
</dbReference>
<feature type="domain" description="ABC transporter" evidence="4">
    <location>
        <begin position="37"/>
        <end position="227"/>
    </location>
</feature>
<dbReference type="SUPFAM" id="SSF52540">
    <property type="entry name" value="P-loop containing nucleoside triphosphate hydrolases"/>
    <property type="match status" value="1"/>
</dbReference>
<dbReference type="Gene3D" id="3.40.50.300">
    <property type="entry name" value="P-loop containing nucleotide triphosphate hydrolases"/>
    <property type="match status" value="1"/>
</dbReference>
<comment type="caution">
    <text evidence="5">The sequence shown here is derived from an EMBL/GenBank/DDBJ whole genome shotgun (WGS) entry which is preliminary data.</text>
</comment>
<accession>A0A412PFY0</accession>
<evidence type="ECO:0000256" key="2">
    <source>
        <dbReference type="ARBA" id="ARBA00022741"/>
    </source>
</evidence>
<dbReference type="SMART" id="SM00382">
    <property type="entry name" value="AAA"/>
    <property type="match status" value="1"/>
</dbReference>
<evidence type="ECO:0000313" key="5">
    <source>
        <dbReference type="EMBL" id="RGT56350.1"/>
    </source>
</evidence>
<keyword evidence="2" id="KW-0547">Nucleotide-binding</keyword>
<dbReference type="InterPro" id="IPR027417">
    <property type="entry name" value="P-loop_NTPase"/>
</dbReference>
<dbReference type="GO" id="GO:0005524">
    <property type="term" value="F:ATP binding"/>
    <property type="evidence" value="ECO:0007669"/>
    <property type="project" value="UniProtKB-KW"/>
</dbReference>
<protein>
    <submittedName>
        <fullName evidence="5">ATP-binding cassette domain-containing protein</fullName>
    </submittedName>
</protein>
<dbReference type="PANTHER" id="PTHR42788">
    <property type="entry name" value="TAURINE IMPORT ATP-BINDING PROTEIN-RELATED"/>
    <property type="match status" value="1"/>
</dbReference>
<keyword evidence="1" id="KW-0813">Transport</keyword>
<dbReference type="GO" id="GO:0016887">
    <property type="term" value="F:ATP hydrolysis activity"/>
    <property type="evidence" value="ECO:0007669"/>
    <property type="project" value="InterPro"/>
</dbReference>
<proteinExistence type="predicted"/>
<dbReference type="PANTHER" id="PTHR42788:SF19">
    <property type="entry name" value="ALIPHATIC SULFONATES IMPORT ATP-BINDING PROTEIN SSUB 2"/>
    <property type="match status" value="1"/>
</dbReference>
<dbReference type="EMBL" id="QRWX01000002">
    <property type="protein sequence ID" value="RGT56350.1"/>
    <property type="molecule type" value="Genomic_DNA"/>
</dbReference>
<evidence type="ECO:0000256" key="3">
    <source>
        <dbReference type="ARBA" id="ARBA00022840"/>
    </source>
</evidence>
<dbReference type="PROSITE" id="PS50893">
    <property type="entry name" value="ABC_TRANSPORTER_2"/>
    <property type="match status" value="1"/>
</dbReference>
<dbReference type="Pfam" id="PF00005">
    <property type="entry name" value="ABC_tran"/>
    <property type="match status" value="1"/>
</dbReference>
<reference evidence="5 6" key="1">
    <citation type="submission" date="2018-08" db="EMBL/GenBank/DDBJ databases">
        <title>A genome reference for cultivated species of the human gut microbiota.</title>
        <authorList>
            <person name="Zou Y."/>
            <person name="Xue W."/>
            <person name="Luo G."/>
        </authorList>
    </citation>
    <scope>NUCLEOTIDE SEQUENCE [LARGE SCALE GENOMIC DNA]</scope>
    <source>
        <strain evidence="5 6">AF18-46</strain>
    </source>
</reference>
<dbReference type="InterPro" id="IPR003593">
    <property type="entry name" value="AAA+_ATPase"/>
</dbReference>
<dbReference type="InterPro" id="IPR003439">
    <property type="entry name" value="ABC_transporter-like_ATP-bd"/>
</dbReference>
<dbReference type="Proteomes" id="UP000284731">
    <property type="component" value="Unassembled WGS sequence"/>
</dbReference>
<dbReference type="AlphaFoldDB" id="A0A412PFY0"/>
<evidence type="ECO:0000259" key="4">
    <source>
        <dbReference type="PROSITE" id="PS50893"/>
    </source>
</evidence>
<dbReference type="InterPro" id="IPR017871">
    <property type="entry name" value="ABC_transporter-like_CS"/>
</dbReference>
<dbReference type="InterPro" id="IPR050166">
    <property type="entry name" value="ABC_transporter_ATP-bind"/>
</dbReference>
<gene>
    <name evidence="5" type="ORF">DWX20_05970</name>
</gene>
<keyword evidence="3 5" id="KW-0067">ATP-binding</keyword>
<sequence length="227" mass="26244">MDTCYYYFKYSTGKTCDGFNTYAYQVYRNGVFMMDTIQLHGICKTFDQHPVFINWNHNFATGMVHILKGPSGCGKTTLLRMLMGLEAPDSGTITPLQNYRKAAVFQEDRLCENLSAMQNVLMVVHDVSKKDLLDQLKQDFYQVGLDDMSQKVSTLSGGMKRRVAILRAMYAKADILFFDEPLKGLDDTTKEKVMKFIKERIKDKTVFWVTHDADEYTVFDKYQLHEL</sequence>
<name>A0A412PFY0_9FIRM</name>
<evidence type="ECO:0000256" key="1">
    <source>
        <dbReference type="ARBA" id="ARBA00022448"/>
    </source>
</evidence>
<organism evidence="5 6">
    <name type="scientific">Solobacterium moorei</name>
    <dbReference type="NCBI Taxonomy" id="102148"/>
    <lineage>
        <taxon>Bacteria</taxon>
        <taxon>Bacillati</taxon>
        <taxon>Bacillota</taxon>
        <taxon>Erysipelotrichia</taxon>
        <taxon>Erysipelotrichales</taxon>
        <taxon>Erysipelotrichaceae</taxon>
        <taxon>Solobacterium</taxon>
    </lineage>
</organism>